<dbReference type="Pfam" id="PF00617">
    <property type="entry name" value="RasGEF"/>
    <property type="match status" value="1"/>
</dbReference>
<dbReference type="PANTHER" id="PTHR23113">
    <property type="entry name" value="GUANINE NUCLEOTIDE EXCHANGE FACTOR"/>
    <property type="match status" value="1"/>
</dbReference>
<dbReference type="Gene3D" id="1.10.840.10">
    <property type="entry name" value="Ras guanine-nucleotide exchange factors catalytic domain"/>
    <property type="match status" value="1"/>
</dbReference>
<dbReference type="InterPro" id="IPR001895">
    <property type="entry name" value="RASGEF_cat_dom"/>
</dbReference>
<evidence type="ECO:0000313" key="7">
    <source>
        <dbReference type="EMBL" id="CAF3539683.1"/>
    </source>
</evidence>
<dbReference type="SUPFAM" id="SSF48366">
    <property type="entry name" value="Ras GEF"/>
    <property type="match status" value="1"/>
</dbReference>
<comment type="caution">
    <text evidence="6">The sequence shown here is derived from an EMBL/GenBank/DDBJ whole genome shotgun (WGS) entry which is preliminary data.</text>
</comment>
<reference evidence="6" key="1">
    <citation type="submission" date="2021-02" db="EMBL/GenBank/DDBJ databases">
        <authorList>
            <person name="Nowell W R."/>
        </authorList>
    </citation>
    <scope>NUCLEOTIDE SEQUENCE</scope>
</reference>
<dbReference type="Proteomes" id="UP000681722">
    <property type="component" value="Unassembled WGS sequence"/>
</dbReference>
<keyword evidence="8" id="KW-1185">Reference proteome</keyword>
<dbReference type="InterPro" id="IPR023578">
    <property type="entry name" value="Ras_GEF_dom_sf"/>
</dbReference>
<evidence type="ECO:0000256" key="3">
    <source>
        <dbReference type="SAM" id="Coils"/>
    </source>
</evidence>
<dbReference type="EMBL" id="CAJOBC010000117">
    <property type="protein sequence ID" value="CAF3539683.1"/>
    <property type="molecule type" value="Genomic_DNA"/>
</dbReference>
<dbReference type="GO" id="GO:0005085">
    <property type="term" value="F:guanyl-nucleotide exchange factor activity"/>
    <property type="evidence" value="ECO:0007669"/>
    <property type="project" value="UniProtKB-KW"/>
</dbReference>
<organism evidence="6 8">
    <name type="scientific">Didymodactylos carnosus</name>
    <dbReference type="NCBI Taxonomy" id="1234261"/>
    <lineage>
        <taxon>Eukaryota</taxon>
        <taxon>Metazoa</taxon>
        <taxon>Spiralia</taxon>
        <taxon>Gnathifera</taxon>
        <taxon>Rotifera</taxon>
        <taxon>Eurotatoria</taxon>
        <taxon>Bdelloidea</taxon>
        <taxon>Philodinida</taxon>
        <taxon>Philodinidae</taxon>
        <taxon>Didymodactylos</taxon>
    </lineage>
</organism>
<sequence length="699" mass="81356">MNSRTWNNNYFQSHPVDKSSVFYTMGRIPSGYVIQNSQDNQISQRNEFIPNRQTLSPVKQSRSRSSTAIIRNQSLNTSYPSHDDIDSLQSDQLIEEREKNMRKQFYHASRGTNQWQPIISYPYLVTTNNLYQFPNNNNNNNNNINGSTNLNNLNNYLPYYDQIHQKSNQQLHTQEQPNTWPTNTNGNNVDIPPPFYHNNSISTTDSTFNEQYPYSHSTNTARKTPTRSHTPSNPMLIPSGTNLNHLQVPIVPRRDNLSPLSFTSPSPSPALLTSSFPDNAATTIETTIDNSFIDNLNYTIDDLIQKLTPTDNYIPENQSVRTLHNLLFILSQWTRTFPYDYRNTEMRLQLEDLLRKISDYENSLQSDTNYIYKKLSSKLKALAQYEDYIRQLNQKAANNLNENALLTDIMNECPQPILFAQQITHIELDRLKPIGAEELLQYFIMKIANEEANVHPTKKLSLDNETESNASVHDKKQTFCLEAYIQWFNRLSFFVTTEIVKHLRKRSRIRVINYFIDAAYECFRLHNFNSMIGILGGLNMQPVRRLKRTWEKVQQEKFKKLEQYMDVSKNFLSYRIVLKAAIKEADKHNWAADKIVIPFTSIVLQDVYYIKTHSKDYTSAGGINLKKYYMMAKFVSEEFVRCKASKCSFDRNDVIINYIITSPIFNEDSLMLASFECEQAETPNERNKLRTLKVAMNMQ</sequence>
<protein>
    <recommendedName>
        <fullName evidence="5">Ras-GEF domain-containing protein</fullName>
    </recommendedName>
</protein>
<dbReference type="SMART" id="SM00147">
    <property type="entry name" value="RasGEF"/>
    <property type="match status" value="1"/>
</dbReference>
<dbReference type="OrthoDB" id="20825at2759"/>
<gene>
    <name evidence="6" type="ORF">GPM918_LOCUS1279</name>
    <name evidence="7" type="ORF">SRO942_LOCUS1279</name>
</gene>
<evidence type="ECO:0000256" key="2">
    <source>
        <dbReference type="PROSITE-ProRule" id="PRU00168"/>
    </source>
</evidence>
<name>A0A813Q260_9BILA</name>
<proteinExistence type="predicted"/>
<keyword evidence="1 2" id="KW-0344">Guanine-nucleotide releasing factor</keyword>
<evidence type="ECO:0000313" key="6">
    <source>
        <dbReference type="EMBL" id="CAF0759049.1"/>
    </source>
</evidence>
<evidence type="ECO:0000256" key="1">
    <source>
        <dbReference type="ARBA" id="ARBA00022658"/>
    </source>
</evidence>
<accession>A0A813Q260</accession>
<evidence type="ECO:0000256" key="4">
    <source>
        <dbReference type="SAM" id="MobiDB-lite"/>
    </source>
</evidence>
<feature type="coiled-coil region" evidence="3">
    <location>
        <begin position="343"/>
        <end position="402"/>
    </location>
</feature>
<dbReference type="GO" id="GO:0007265">
    <property type="term" value="P:Ras protein signal transduction"/>
    <property type="evidence" value="ECO:0007669"/>
    <property type="project" value="TreeGrafter"/>
</dbReference>
<dbReference type="InterPro" id="IPR008937">
    <property type="entry name" value="Ras-like_GEF"/>
</dbReference>
<dbReference type="AlphaFoldDB" id="A0A813Q260"/>
<dbReference type="Proteomes" id="UP000663829">
    <property type="component" value="Unassembled WGS sequence"/>
</dbReference>
<feature type="domain" description="Ras-GEF" evidence="5">
    <location>
        <begin position="415"/>
        <end position="675"/>
    </location>
</feature>
<dbReference type="GO" id="GO:0005886">
    <property type="term" value="C:plasma membrane"/>
    <property type="evidence" value="ECO:0007669"/>
    <property type="project" value="TreeGrafter"/>
</dbReference>
<dbReference type="EMBL" id="CAJNOQ010000117">
    <property type="protein sequence ID" value="CAF0759049.1"/>
    <property type="molecule type" value="Genomic_DNA"/>
</dbReference>
<feature type="region of interest" description="Disordered" evidence="4">
    <location>
        <begin position="213"/>
        <end position="241"/>
    </location>
</feature>
<dbReference type="PANTHER" id="PTHR23113:SF356">
    <property type="entry name" value="FI05912P-RELATED"/>
    <property type="match status" value="1"/>
</dbReference>
<keyword evidence="3" id="KW-0175">Coiled coil</keyword>
<dbReference type="PROSITE" id="PS50009">
    <property type="entry name" value="RASGEF_CAT"/>
    <property type="match status" value="1"/>
</dbReference>
<evidence type="ECO:0000259" key="5">
    <source>
        <dbReference type="PROSITE" id="PS50009"/>
    </source>
</evidence>
<dbReference type="InterPro" id="IPR036964">
    <property type="entry name" value="RASGEF_cat_dom_sf"/>
</dbReference>
<evidence type="ECO:0000313" key="8">
    <source>
        <dbReference type="Proteomes" id="UP000663829"/>
    </source>
</evidence>